<keyword evidence="2" id="KW-0802">TPR repeat</keyword>
<evidence type="ECO:0000256" key="2">
    <source>
        <dbReference type="ARBA" id="ARBA00022803"/>
    </source>
</evidence>
<evidence type="ECO:0000313" key="5">
    <source>
        <dbReference type="Proteomes" id="UP000430564"/>
    </source>
</evidence>
<evidence type="ECO:0000256" key="1">
    <source>
        <dbReference type="ARBA" id="ARBA00022737"/>
    </source>
</evidence>
<proteinExistence type="predicted"/>
<protein>
    <submittedName>
        <fullName evidence="4">Tetratricopeptide repeat protein</fullName>
    </submittedName>
</protein>
<dbReference type="InterPro" id="IPR011990">
    <property type="entry name" value="TPR-like_helical_dom_sf"/>
</dbReference>
<dbReference type="PANTHER" id="PTHR45586:SF1">
    <property type="entry name" value="LIPOPOLYSACCHARIDE ASSEMBLY PROTEIN B"/>
    <property type="match status" value="1"/>
</dbReference>
<dbReference type="AlphaFoldDB" id="A0A6I1EWN8"/>
<name>A0A6I1EWN8_9BURK</name>
<keyword evidence="3" id="KW-0732">Signal</keyword>
<feature type="chain" id="PRO_5026340587" evidence="3">
    <location>
        <begin position="25"/>
        <end position="585"/>
    </location>
</feature>
<gene>
    <name evidence="4" type="ORF">GBM95_03295</name>
</gene>
<dbReference type="SUPFAM" id="SSF48452">
    <property type="entry name" value="TPR-like"/>
    <property type="match status" value="2"/>
</dbReference>
<comment type="caution">
    <text evidence="4">The sequence shown here is derived from an EMBL/GenBank/DDBJ whole genome shotgun (WGS) entry which is preliminary data.</text>
</comment>
<dbReference type="SMART" id="SM00028">
    <property type="entry name" value="TPR"/>
    <property type="match status" value="5"/>
</dbReference>
<reference evidence="4 5" key="1">
    <citation type="submission" date="2019-10" db="EMBL/GenBank/DDBJ databases">
        <title>Genome diversity of Sutterella seckii.</title>
        <authorList>
            <person name="Chaplin A.V."/>
            <person name="Sokolova S.R."/>
            <person name="Mosin K.A."/>
            <person name="Ivanova E.L."/>
            <person name="Kochetkova T.O."/>
            <person name="Goltsov A.Y."/>
            <person name="Trofimov D.Y."/>
            <person name="Efimov B.A."/>
        </authorList>
    </citation>
    <scope>NUCLEOTIDE SEQUENCE [LARGE SCALE GENOMIC DNA]</scope>
    <source>
        <strain evidence="4 5">ASD393</strain>
    </source>
</reference>
<sequence length="585" mass="64043">MPTGRFSSLSAAVLAAAAMTAAHAMPGMPAGHPAVSMPDRTLFELIAAGVAIHRNDPDFAYAAWMDAAQKERNPEIAELAWQAAVASRQPEKALEAARLWLRLDPKSEKALQTILADAVERNDQQGILDTLAQMEKALSPGDEKKGDWIERLLDVLGHTAKPGAGLQKLSDALAPYAARYPKRADIGIGYAQLLSRSGKLALACTRAETAIRQAPDDPELLGRAADICWPADTAKTRALLSQYLKRHPDDSLVLLISGRVEQRLGERAQALATLDRAMKKGTKDARIALNAGQLAADLNDAARTEKFLLRYVELLREESEEIDLSRLEVWLQMGNAALMQKSPARAAEYFHELQGGPFALQARIREALALTDMGRPDEALLVLKKARETLPLDAAALYSAETKLLLELNRRDDAVKLITEAVEKLPSEPGILYDAAMVEEESGNTAAAEKHLEALVKLSPNHAEALNALGYLWADGNRNLKEARELLERAYKAEPLNPFILDSMGWLCYREGRLRAAAEFTSASLKRLWDAEVAAHLVEILARDGRTAEAERMLADYAARTSTEEAKALADRLSLKLPSLPETKK</sequence>
<evidence type="ECO:0000256" key="3">
    <source>
        <dbReference type="SAM" id="SignalP"/>
    </source>
</evidence>
<accession>A0A6I1EWN8</accession>
<organism evidence="4 5">
    <name type="scientific">Sutterella seckii</name>
    <dbReference type="NCBI Taxonomy" id="1944635"/>
    <lineage>
        <taxon>Bacteria</taxon>
        <taxon>Pseudomonadati</taxon>
        <taxon>Pseudomonadota</taxon>
        <taxon>Betaproteobacteria</taxon>
        <taxon>Burkholderiales</taxon>
        <taxon>Sutterellaceae</taxon>
        <taxon>Sutterella</taxon>
    </lineage>
</organism>
<dbReference type="Gene3D" id="1.25.40.10">
    <property type="entry name" value="Tetratricopeptide repeat domain"/>
    <property type="match status" value="2"/>
</dbReference>
<dbReference type="InterPro" id="IPR019734">
    <property type="entry name" value="TPR_rpt"/>
</dbReference>
<dbReference type="EMBL" id="WEHX01000010">
    <property type="protein sequence ID" value="KAB7662240.1"/>
    <property type="molecule type" value="Genomic_DNA"/>
</dbReference>
<dbReference type="Proteomes" id="UP000430564">
    <property type="component" value="Unassembled WGS sequence"/>
</dbReference>
<dbReference type="Pfam" id="PF13432">
    <property type="entry name" value="TPR_16"/>
    <property type="match status" value="1"/>
</dbReference>
<evidence type="ECO:0000313" key="4">
    <source>
        <dbReference type="EMBL" id="KAB7662240.1"/>
    </source>
</evidence>
<dbReference type="OrthoDB" id="9766710at2"/>
<dbReference type="InterPro" id="IPR051012">
    <property type="entry name" value="CellSynth/LPSAsmb/PSIAsmb"/>
</dbReference>
<dbReference type="PANTHER" id="PTHR45586">
    <property type="entry name" value="TPR REPEAT-CONTAINING PROTEIN PA4667"/>
    <property type="match status" value="1"/>
</dbReference>
<keyword evidence="1" id="KW-0677">Repeat</keyword>
<dbReference type="RefSeq" id="WP_152157779.1">
    <property type="nucleotide sequence ID" value="NZ_WEHX01000010.1"/>
</dbReference>
<feature type="signal peptide" evidence="3">
    <location>
        <begin position="1"/>
        <end position="24"/>
    </location>
</feature>